<dbReference type="Proteomes" id="UP000621560">
    <property type="component" value="Unassembled WGS sequence"/>
</dbReference>
<evidence type="ECO:0000313" key="4">
    <source>
        <dbReference type="EMBL" id="MBD2847449.1"/>
    </source>
</evidence>
<feature type="domain" description="CBM6" evidence="3">
    <location>
        <begin position="483"/>
        <end position="606"/>
    </location>
</feature>
<keyword evidence="5" id="KW-1185">Reference proteome</keyword>
<dbReference type="Pfam" id="PF03422">
    <property type="entry name" value="CBM_6"/>
    <property type="match status" value="2"/>
</dbReference>
<dbReference type="InterPro" id="IPR006584">
    <property type="entry name" value="Cellulose-bd_IV"/>
</dbReference>
<reference evidence="4" key="1">
    <citation type="submission" date="2020-09" db="EMBL/GenBank/DDBJ databases">
        <title>A novel bacterium of genus Paenibacillus, isolated from South China Sea.</title>
        <authorList>
            <person name="Huang H."/>
            <person name="Mo K."/>
            <person name="Hu Y."/>
        </authorList>
    </citation>
    <scope>NUCLEOTIDE SEQUENCE</scope>
    <source>
        <strain evidence="4">IB182496</strain>
    </source>
</reference>
<evidence type="ECO:0000259" key="3">
    <source>
        <dbReference type="PROSITE" id="PS51175"/>
    </source>
</evidence>
<protein>
    <submittedName>
        <fullName evidence="4">Carbohydrate-binding protein</fullName>
    </submittedName>
</protein>
<name>A0A927BXY3_9BACL</name>
<dbReference type="SUPFAM" id="SSF49899">
    <property type="entry name" value="Concanavalin A-like lectins/glucanases"/>
    <property type="match status" value="1"/>
</dbReference>
<sequence>MDAMRRAVLRAAGTLLLTVCAGCLLPTSGAAEEAPVYLGSSGELVYNDYANVLFSALFDTEETGLAPGGWTVTETGSGSMARVADYPDNRNKSLQLYVPTSSDAVEAVRGFRAQDGAVRAVWRLYDAGAGGASIRLGDGAADAVALSLLPGGGTPSIAYETDAGWQTLQSYSRDAWLTVELVADTGSGTFDLAIDGVTAGTGLPMLHTVSELTQIQFALAQTNGGDVYVDDLRVDEAYAGNRLIDYSHAGYGGGGTAIPDIAVMQQLEPAPGDNAARIQEAIDDVSALAPDGNGFRGAVLLKRGVYEVSRSLHLHTDGVVLRGEGQGSDGTVLRFTSERQQNLIVADAEDAPEVQAAALLDSSGAEPSLDETRTYYRMQDLRDGDWLQVYAHNRLDDKSFLQLRYASDTAATDGVIEVRRDSPTGTVIGSADLAPTGAWDRWVSLNIPLTAATGNADVYVTFASGSNEELANVRSLRLLRDTIRREAEQFDAQSGTAISQGGSGSYVSGIADGNWLAYEDVDMTGRVNANLTFQSTGSPDEVRVEIRKDSPTGEVLGQGLTSGQSANWRNVIIPLKSTAGVHDLYLVFHSEATATDLLGLDYFSLGGSVYGELPGTRQPLIESYVPTGAVAFDVQDGSGYQVGDAVVVLQQFNEAWADDLGMGSDAEDTWDGNYYVYEFARKIVGVSGNRITVDLPLIHPIQAAHSAGYLYKRDSTGLARVGVERLRLVSSFEGATDENHGFYGIAYKGVVHGWIRNVTAKYFVKGLASLTDTSYVTVQDSADLAPRSIVVGGRRYPFFLYGKSAYNLVQRAYAEDGRHSFGTSARVTGPNVFLDSVAVQSREDSGPHNNYAIGTLYDNVTGGTLRVWKRPSEHGWSGAQHVLWNVTGAGGVSWLGRPGEIKLDSAPGSKSFAIGAIGELNGPGPWVSPGQPVLPRSLYLQQLKERLGQSAVEAVTAHGQADGSIHEWLMAWRGGLDADYPEIADGEVEEHFEGLPVGALPPDWGWGGTAPVIEQAPSPGSRSLRIGTGDRQFSLSRLFAPQAGRMTAEWRMMLPSADRYMFIHVGNANFEHALTLTLGSNYLSYTTLEGTSQRLQNIESNRWYSIRLEIDVLSQLYHIYVDDMLLIADIPFLSPLRELDSIVYQASSGSPDVLYLDDVQIAASSLRFRSAMDGETIGAQPQGWSIVEQPDTSGRIAPVPYVHDASLLFADDNDNGAVSAVVDLAPLTGRFGTKWRFMDADGGKWFYFRLRSGVTEAVTITTQLVGGEPALMVQDAAGAWQLIDAYEPGRWYELRIVGDPAVGTFDVYVDGERKIDGMAFRNPIASWDNLYFKSSHSFAGTTLYVDSVQVDDAPRSVVTTLVNSDFDDEALDTVPRGWAVSATGGASGMVKPVPDASDRSVALSDYTSSGDVRLSRAFGPQEGDLTAEWSFMDADTGKFTYMQLNSGTTAGIRLHTRTNGSTYDLVYVDSDGVQQWVQSYNLNTWYTVKLVVRPFAQAYDLYVDGQLKAADVPFTNTSVTTVDNVYVKTATTGGNTTVYIDNVRIERGN</sequence>
<dbReference type="SUPFAM" id="SSF49785">
    <property type="entry name" value="Galactose-binding domain-like"/>
    <property type="match status" value="2"/>
</dbReference>
<dbReference type="InterPro" id="IPR008979">
    <property type="entry name" value="Galactose-bd-like_sf"/>
</dbReference>
<organism evidence="4 5">
    <name type="scientific">Paenibacillus sabuli</name>
    <dbReference type="NCBI Taxonomy" id="2772509"/>
    <lineage>
        <taxon>Bacteria</taxon>
        <taxon>Bacillati</taxon>
        <taxon>Bacillota</taxon>
        <taxon>Bacilli</taxon>
        <taxon>Bacillales</taxon>
        <taxon>Paenibacillaceae</taxon>
        <taxon>Paenibacillus</taxon>
    </lineage>
</organism>
<proteinExistence type="predicted"/>
<evidence type="ECO:0000256" key="2">
    <source>
        <dbReference type="SAM" id="SignalP"/>
    </source>
</evidence>
<dbReference type="PROSITE" id="PS51175">
    <property type="entry name" value="CBM6"/>
    <property type="match status" value="2"/>
</dbReference>
<dbReference type="InterPro" id="IPR013320">
    <property type="entry name" value="ConA-like_dom_sf"/>
</dbReference>
<dbReference type="InterPro" id="IPR005084">
    <property type="entry name" value="CBM6"/>
</dbReference>
<evidence type="ECO:0000256" key="1">
    <source>
        <dbReference type="ARBA" id="ARBA00022729"/>
    </source>
</evidence>
<dbReference type="CDD" id="cd04084">
    <property type="entry name" value="CBM6_xylanase-like"/>
    <property type="match status" value="2"/>
</dbReference>
<dbReference type="EMBL" id="JACXIZ010000038">
    <property type="protein sequence ID" value="MBD2847449.1"/>
    <property type="molecule type" value="Genomic_DNA"/>
</dbReference>
<feature type="domain" description="CBM6" evidence="3">
    <location>
        <begin position="352"/>
        <end position="479"/>
    </location>
</feature>
<dbReference type="SUPFAM" id="SSF51126">
    <property type="entry name" value="Pectin lyase-like"/>
    <property type="match status" value="1"/>
</dbReference>
<evidence type="ECO:0000313" key="5">
    <source>
        <dbReference type="Proteomes" id="UP000621560"/>
    </source>
</evidence>
<keyword evidence="1 2" id="KW-0732">Signal</keyword>
<feature type="chain" id="PRO_5037024039" evidence="2">
    <location>
        <begin position="31"/>
        <end position="1549"/>
    </location>
</feature>
<dbReference type="Gene3D" id="2.60.120.260">
    <property type="entry name" value="Galactose-binding domain-like"/>
    <property type="match status" value="2"/>
</dbReference>
<feature type="signal peptide" evidence="2">
    <location>
        <begin position="1"/>
        <end position="30"/>
    </location>
</feature>
<comment type="caution">
    <text evidence="4">The sequence shown here is derived from an EMBL/GenBank/DDBJ whole genome shotgun (WGS) entry which is preliminary data.</text>
</comment>
<dbReference type="SMART" id="SM00606">
    <property type="entry name" value="CBD_IV"/>
    <property type="match status" value="2"/>
</dbReference>
<dbReference type="GO" id="GO:0030246">
    <property type="term" value="F:carbohydrate binding"/>
    <property type="evidence" value="ECO:0007669"/>
    <property type="project" value="InterPro"/>
</dbReference>
<dbReference type="RefSeq" id="WP_190920556.1">
    <property type="nucleotide sequence ID" value="NZ_JACXIZ010000038.1"/>
</dbReference>
<accession>A0A927BXY3</accession>
<dbReference type="InterPro" id="IPR011050">
    <property type="entry name" value="Pectin_lyase_fold/virulence"/>
</dbReference>
<gene>
    <name evidence="4" type="ORF">IDH44_19780</name>
</gene>
<dbReference type="Gene3D" id="2.60.120.200">
    <property type="match status" value="1"/>
</dbReference>